<comment type="caution">
    <text evidence="3">The sequence shown here is derived from an EMBL/GenBank/DDBJ whole genome shotgun (WGS) entry which is preliminary data.</text>
</comment>
<dbReference type="SUPFAM" id="SSF56214">
    <property type="entry name" value="4'-phosphopantetheinyl transferase"/>
    <property type="match status" value="1"/>
</dbReference>
<proteinExistence type="predicted"/>
<gene>
    <name evidence="3" type="ORF">BD833_110115</name>
</gene>
<dbReference type="GO" id="GO:0008897">
    <property type="term" value="F:holo-[acyl-carrier-protein] synthase activity"/>
    <property type="evidence" value="ECO:0007669"/>
    <property type="project" value="InterPro"/>
</dbReference>
<dbReference type="Proteomes" id="UP000322499">
    <property type="component" value="Unassembled WGS sequence"/>
</dbReference>
<dbReference type="AlphaFoldDB" id="A0A5S5CRJ5"/>
<accession>A0A5S5CRJ5</accession>
<evidence type="ECO:0000313" key="3">
    <source>
        <dbReference type="EMBL" id="TYP86225.1"/>
    </source>
</evidence>
<evidence type="ECO:0000259" key="2">
    <source>
        <dbReference type="Pfam" id="PF01648"/>
    </source>
</evidence>
<evidence type="ECO:0000256" key="1">
    <source>
        <dbReference type="ARBA" id="ARBA00022679"/>
    </source>
</evidence>
<dbReference type="Pfam" id="PF01648">
    <property type="entry name" value="ACPS"/>
    <property type="match status" value="1"/>
</dbReference>
<dbReference type="InterPro" id="IPR037143">
    <property type="entry name" value="4-PPantetheinyl_Trfase_dom_sf"/>
</dbReference>
<name>A0A5S5CRJ5_9ACTN</name>
<sequence length="178" mass="18608">MLRAGLRRLVGEVLAVPPATVPLRSGSHGRPELDVDGVDVACSRTGDVGLIAVAAGLRLGIDVEAITPWHDDVLDEDWLSPAEQHALRWLDPGARAAAATRCWTRKEAVLKGIGTGMTDAVADLEAGIGEDVVLVAGWRVHDVPVPPGAVASIAMLPVGTDPFGTPTPERSSHGHAHH</sequence>
<protein>
    <submittedName>
        <fullName evidence="3">Phosphopantetheinyl transferase</fullName>
    </submittedName>
</protein>
<feature type="domain" description="4'-phosphopantetheinyl transferase" evidence="2">
    <location>
        <begin position="59"/>
        <end position="119"/>
    </location>
</feature>
<keyword evidence="4" id="KW-1185">Reference proteome</keyword>
<organism evidence="3 4">
    <name type="scientific">Blastococcus xanthinilyticus</name>
    <dbReference type="NCBI Taxonomy" id="1564164"/>
    <lineage>
        <taxon>Bacteria</taxon>
        <taxon>Bacillati</taxon>
        <taxon>Actinomycetota</taxon>
        <taxon>Actinomycetes</taxon>
        <taxon>Geodermatophilales</taxon>
        <taxon>Geodermatophilaceae</taxon>
        <taxon>Blastococcus</taxon>
    </lineage>
</organism>
<reference evidence="3 4" key="1">
    <citation type="submission" date="2019-07" db="EMBL/GenBank/DDBJ databases">
        <title>Genomic Encyclopedia of Archaeal and Bacterial Type Strains, Phase II (KMG-II): from individual species to whole genera.</title>
        <authorList>
            <person name="Goeker M."/>
        </authorList>
    </citation>
    <scope>NUCLEOTIDE SEQUENCE [LARGE SCALE GENOMIC DNA]</scope>
    <source>
        <strain evidence="3 4">DSM 46842</strain>
    </source>
</reference>
<dbReference type="EMBL" id="VNHW01000010">
    <property type="protein sequence ID" value="TYP86225.1"/>
    <property type="molecule type" value="Genomic_DNA"/>
</dbReference>
<dbReference type="GO" id="GO:0000287">
    <property type="term" value="F:magnesium ion binding"/>
    <property type="evidence" value="ECO:0007669"/>
    <property type="project" value="InterPro"/>
</dbReference>
<keyword evidence="1 3" id="KW-0808">Transferase</keyword>
<dbReference type="Gene3D" id="3.90.470.20">
    <property type="entry name" value="4'-phosphopantetheinyl transferase domain"/>
    <property type="match status" value="1"/>
</dbReference>
<dbReference type="InterPro" id="IPR008278">
    <property type="entry name" value="4-PPantetheinyl_Trfase_dom"/>
</dbReference>
<evidence type="ECO:0000313" key="4">
    <source>
        <dbReference type="Proteomes" id="UP000322499"/>
    </source>
</evidence>